<dbReference type="EMBL" id="LQQC01000002">
    <property type="protein sequence ID" value="KXZ59684.1"/>
    <property type="molecule type" value="Genomic_DNA"/>
</dbReference>
<organism evidence="1 2">
    <name type="scientific">Brevibacterium ravenspurgense</name>
    <dbReference type="NCBI Taxonomy" id="479117"/>
    <lineage>
        <taxon>Bacteria</taxon>
        <taxon>Bacillati</taxon>
        <taxon>Actinomycetota</taxon>
        <taxon>Actinomycetes</taxon>
        <taxon>Micrococcales</taxon>
        <taxon>Brevibacteriaceae</taxon>
        <taxon>Brevibacterium</taxon>
    </lineage>
</organism>
<sequence length="171" mass="19002">MERKDLQLDLRKLGVADKPGAWTDVDVTVAAPEDLRNEMIGVPEGDPLTVRLRLESVVDGIYASGTFQALAKGQDARTLEDLELPLSVDVQELFVYERGEDEDSYAVERDKINLEPLIRDAVVMALPLNPVESDDDGEFSYTVGEFPEDEEAGSINDRLAALKHQLEKKES</sequence>
<evidence type="ECO:0000313" key="2">
    <source>
        <dbReference type="Proteomes" id="UP000243589"/>
    </source>
</evidence>
<dbReference type="AlphaFoldDB" id="A0A150HCI8"/>
<dbReference type="Pfam" id="PF02620">
    <property type="entry name" value="YceD"/>
    <property type="match status" value="1"/>
</dbReference>
<evidence type="ECO:0000313" key="1">
    <source>
        <dbReference type="EMBL" id="KXZ59684.1"/>
    </source>
</evidence>
<gene>
    <name evidence="1" type="ORF">Bravens_00156</name>
</gene>
<name>A0A150HCI8_9MICO</name>
<dbReference type="Proteomes" id="UP000243589">
    <property type="component" value="Unassembled WGS sequence"/>
</dbReference>
<keyword evidence="2" id="KW-1185">Reference proteome</keyword>
<dbReference type="RefSeq" id="WP_062019470.1">
    <property type="nucleotide sequence ID" value="NZ_LQQC01000002.1"/>
</dbReference>
<protein>
    <recommendedName>
        <fullName evidence="3">DUF177 domain-containing protein</fullName>
    </recommendedName>
</protein>
<evidence type="ECO:0008006" key="3">
    <source>
        <dbReference type="Google" id="ProtNLM"/>
    </source>
</evidence>
<dbReference type="PATRIC" id="fig|479117.4.peg.152"/>
<dbReference type="InterPro" id="IPR003772">
    <property type="entry name" value="YceD"/>
</dbReference>
<accession>A0A150HCI8</accession>
<reference evidence="1 2" key="1">
    <citation type="submission" date="2016-01" db="EMBL/GenBank/DDBJ databases">
        <title>Use of Whole Genome Sequencing to ascertain that Brevibacterium massiliense (Roux, Raoult 2009) is a later heterotypic synonym of Brevibacterium ravenspurgense (Mages 2008).</title>
        <authorList>
            <person name="Bernier A.-M."/>
            <person name="Burdz T."/>
            <person name="Huynh C."/>
            <person name="Pachecho A.L."/>
            <person name="Wiebe D."/>
            <person name="Bonner C."/>
            <person name="Bernard K."/>
        </authorList>
    </citation>
    <scope>NUCLEOTIDE SEQUENCE [LARGE SCALE GENOMIC DNA]</scope>
    <source>
        <strain evidence="1 2">CCUG56047</strain>
    </source>
</reference>
<proteinExistence type="predicted"/>
<comment type="caution">
    <text evidence="1">The sequence shown here is derived from an EMBL/GenBank/DDBJ whole genome shotgun (WGS) entry which is preliminary data.</text>
</comment>